<name>A0A0J6ETH8_COCPO</name>
<dbReference type="EMBL" id="DS268109">
    <property type="protein sequence ID" value="KMM63816.1"/>
    <property type="molecule type" value="Genomic_DNA"/>
</dbReference>
<evidence type="ECO:0000313" key="2">
    <source>
        <dbReference type="Proteomes" id="UP000054567"/>
    </source>
</evidence>
<organism evidence="1 2">
    <name type="scientific">Coccidioides posadasii RMSCC 3488</name>
    <dbReference type="NCBI Taxonomy" id="454284"/>
    <lineage>
        <taxon>Eukaryota</taxon>
        <taxon>Fungi</taxon>
        <taxon>Dikarya</taxon>
        <taxon>Ascomycota</taxon>
        <taxon>Pezizomycotina</taxon>
        <taxon>Eurotiomycetes</taxon>
        <taxon>Eurotiomycetidae</taxon>
        <taxon>Onygenales</taxon>
        <taxon>Onygenaceae</taxon>
        <taxon>Coccidioides</taxon>
    </lineage>
</organism>
<dbReference type="Proteomes" id="UP000054567">
    <property type="component" value="Unassembled WGS sequence"/>
</dbReference>
<dbReference type="AlphaFoldDB" id="A0A0J6ETH8"/>
<protein>
    <submittedName>
        <fullName evidence="1">Uncharacterized protein</fullName>
    </submittedName>
</protein>
<dbReference type="VEuPathDB" id="FungiDB:CPAG_00170"/>
<accession>A0A0J6ETH8</accession>
<proteinExistence type="predicted"/>
<reference evidence="2" key="2">
    <citation type="journal article" date="2009" name="Genome Res.">
        <title>Comparative genomic analyses of the human fungal pathogens Coccidioides and their relatives.</title>
        <authorList>
            <person name="Sharpton T.J."/>
            <person name="Stajich J.E."/>
            <person name="Rounsley S.D."/>
            <person name="Gardner M.J."/>
            <person name="Wortman J.R."/>
            <person name="Jordar V.S."/>
            <person name="Maiti R."/>
            <person name="Kodira C.D."/>
            <person name="Neafsey D.E."/>
            <person name="Zeng Q."/>
            <person name="Hung C.-Y."/>
            <person name="McMahan C."/>
            <person name="Muszewska A."/>
            <person name="Grynberg M."/>
            <person name="Mandel M.A."/>
            <person name="Kellner E.M."/>
            <person name="Barker B.M."/>
            <person name="Galgiani J.N."/>
            <person name="Orbach M.J."/>
            <person name="Kirkland T.N."/>
            <person name="Cole G.T."/>
            <person name="Henn M.R."/>
            <person name="Birren B.W."/>
            <person name="Taylor J.W."/>
        </authorList>
    </citation>
    <scope>NUCLEOTIDE SEQUENCE [LARGE SCALE GENOMIC DNA]</scope>
    <source>
        <strain evidence="2">RMSCC 3488</strain>
    </source>
</reference>
<sequence>MPATATGVSLRPNTRVDQGAWTSVGEIFRVKREQVIGTLGARSTVPEDPTKLENRLKWHVEKMLEIAWT</sequence>
<reference evidence="1 2" key="1">
    <citation type="submission" date="2007-06" db="EMBL/GenBank/DDBJ databases">
        <title>The Genome Sequence of Coccidioides posadasii RMSCC_3488.</title>
        <authorList>
            <consortium name="Coccidioides Genome Resources Consortium"/>
            <consortium name="The Broad Institute Genome Sequencing Platform"/>
            <person name="Henn M.R."/>
            <person name="Sykes S."/>
            <person name="Young S."/>
            <person name="Jaffe D."/>
            <person name="Berlin A."/>
            <person name="Alvarez P."/>
            <person name="Butler J."/>
            <person name="Gnerre S."/>
            <person name="Grabherr M."/>
            <person name="Mauceli E."/>
            <person name="Brockman W."/>
            <person name="Kodira C."/>
            <person name="Alvarado L."/>
            <person name="Zeng Q."/>
            <person name="Crawford M."/>
            <person name="Antoine C."/>
            <person name="Devon K."/>
            <person name="Galgiani J."/>
            <person name="Orsborn K."/>
            <person name="Lewis M.L."/>
            <person name="Nusbaum C."/>
            <person name="Galagan J."/>
            <person name="Birren B."/>
        </authorList>
    </citation>
    <scope>NUCLEOTIDE SEQUENCE [LARGE SCALE GENOMIC DNA]</scope>
    <source>
        <strain evidence="1 2">RMSCC 3488</strain>
    </source>
</reference>
<gene>
    <name evidence="1" type="ORF">CPAG_00170</name>
</gene>
<reference evidence="2" key="3">
    <citation type="journal article" date="2010" name="Genome Res.">
        <title>Population genomic sequencing of Coccidioides fungi reveals recent hybridization and transposon control.</title>
        <authorList>
            <person name="Neafsey D.E."/>
            <person name="Barker B.M."/>
            <person name="Sharpton T.J."/>
            <person name="Stajich J.E."/>
            <person name="Park D.J."/>
            <person name="Whiston E."/>
            <person name="Hung C.-Y."/>
            <person name="McMahan C."/>
            <person name="White J."/>
            <person name="Sykes S."/>
            <person name="Heiman D."/>
            <person name="Young S."/>
            <person name="Zeng Q."/>
            <person name="Abouelleil A."/>
            <person name="Aftuck L."/>
            <person name="Bessette D."/>
            <person name="Brown A."/>
            <person name="FitzGerald M."/>
            <person name="Lui A."/>
            <person name="Macdonald J.P."/>
            <person name="Priest M."/>
            <person name="Orbach M.J."/>
            <person name="Galgiani J.N."/>
            <person name="Kirkland T.N."/>
            <person name="Cole G.T."/>
            <person name="Birren B.W."/>
            <person name="Henn M.R."/>
            <person name="Taylor J.W."/>
            <person name="Rounsley S.D."/>
        </authorList>
    </citation>
    <scope>NUCLEOTIDE SEQUENCE [LARGE SCALE GENOMIC DNA]</scope>
    <source>
        <strain evidence="2">RMSCC 3488</strain>
    </source>
</reference>
<evidence type="ECO:0000313" key="1">
    <source>
        <dbReference type="EMBL" id="KMM63816.1"/>
    </source>
</evidence>